<dbReference type="InParanoid" id="L0ACW3"/>
<dbReference type="GO" id="GO:0009231">
    <property type="term" value="P:riboflavin biosynthetic process"/>
    <property type="evidence" value="ECO:0007669"/>
    <property type="project" value="TreeGrafter"/>
</dbReference>
<dbReference type="InterPro" id="IPR024087">
    <property type="entry name" value="Creatininase-like_sf"/>
</dbReference>
<evidence type="ECO:0000256" key="2">
    <source>
        <dbReference type="ARBA" id="ARBA00022723"/>
    </source>
</evidence>
<protein>
    <submittedName>
        <fullName evidence="5">Uncharacterized protein, putative amidase</fullName>
    </submittedName>
</protein>
<evidence type="ECO:0000256" key="4">
    <source>
        <dbReference type="ARBA" id="ARBA00022833"/>
    </source>
</evidence>
<organism evidence="5 6">
    <name type="scientific">Caldisphaera lagunensis (strain DSM 15908 / JCM 11604 / ANMR 0165 / IC-154)</name>
    <dbReference type="NCBI Taxonomy" id="1056495"/>
    <lineage>
        <taxon>Archaea</taxon>
        <taxon>Thermoproteota</taxon>
        <taxon>Thermoprotei</taxon>
        <taxon>Acidilobales</taxon>
        <taxon>Caldisphaeraceae</taxon>
        <taxon>Caldisphaera</taxon>
    </lineage>
</organism>
<accession>L0ACW3</accession>
<keyword evidence="4" id="KW-0862">Zinc</keyword>
<keyword evidence="3" id="KW-0378">Hydrolase</keyword>
<dbReference type="InterPro" id="IPR003785">
    <property type="entry name" value="Creatininase/forma_Hydrolase"/>
</dbReference>
<dbReference type="AlphaFoldDB" id="L0ACW3"/>
<dbReference type="GO" id="GO:0016811">
    <property type="term" value="F:hydrolase activity, acting on carbon-nitrogen (but not peptide) bonds, in linear amides"/>
    <property type="evidence" value="ECO:0007669"/>
    <property type="project" value="TreeGrafter"/>
</dbReference>
<dbReference type="SUPFAM" id="SSF102215">
    <property type="entry name" value="Creatininase"/>
    <property type="match status" value="1"/>
</dbReference>
<dbReference type="EMBL" id="CP003378">
    <property type="protein sequence ID" value="AFZ71269.1"/>
    <property type="molecule type" value="Genomic_DNA"/>
</dbReference>
<gene>
    <name evidence="5" type="ordered locus">Calag_1571</name>
</gene>
<dbReference type="eggNOG" id="arCOG04536">
    <property type="taxonomic scope" value="Archaea"/>
</dbReference>
<dbReference type="OrthoDB" id="46121at2157"/>
<reference evidence="6" key="1">
    <citation type="submission" date="2012-03" db="EMBL/GenBank/DDBJ databases">
        <title>Complete genome of Caldisphaera lagunensis DSM 15908.</title>
        <authorList>
            <person name="Lucas S."/>
            <person name="Copeland A."/>
            <person name="Lapidus A."/>
            <person name="Glavina del Rio T."/>
            <person name="Dalin E."/>
            <person name="Tice H."/>
            <person name="Bruce D."/>
            <person name="Goodwin L."/>
            <person name="Pitluck S."/>
            <person name="Peters L."/>
            <person name="Mikhailova N."/>
            <person name="Teshima H."/>
            <person name="Kyrpides N."/>
            <person name="Mavromatis K."/>
            <person name="Ivanova N."/>
            <person name="Brettin T."/>
            <person name="Detter J.C."/>
            <person name="Han C."/>
            <person name="Larimer F."/>
            <person name="Land M."/>
            <person name="Hauser L."/>
            <person name="Markowitz V."/>
            <person name="Cheng J.-F."/>
            <person name="Hugenholtz P."/>
            <person name="Woyke T."/>
            <person name="Wu D."/>
            <person name="Spring S."/>
            <person name="Schroeder M."/>
            <person name="Brambilla E."/>
            <person name="Klenk H.-P."/>
            <person name="Eisen J.A."/>
        </authorList>
    </citation>
    <scope>NUCLEOTIDE SEQUENCE [LARGE SCALE GENOMIC DNA]</scope>
    <source>
        <strain evidence="6">DSM 15908 / JCM 11604 / IC-154</strain>
    </source>
</reference>
<sequence length="236" mass="26440">MQNKNNCIDYKYISSSKVKELNNFIFIIPIGSIEQHCDAPMGLDSLIAERIAYGLCGVMENIVVMPTIYYGFSPEWNNVDGTISLNIETFSGFIKSILDSLNKINAKRIVFLNGHGGNSYILEAVLREWINNKTNTIILLNYWKALGINVGHSGSIERSIARALGIQFEESNCNGIIDFYNGASKIIINGPMIGSKTYEKDKIEITQEEILLKIKNEIINGINFAEKIKSNSMFVL</sequence>
<evidence type="ECO:0000313" key="6">
    <source>
        <dbReference type="Proteomes" id="UP000010469"/>
    </source>
</evidence>
<dbReference type="RefSeq" id="WP_015233166.1">
    <property type="nucleotide sequence ID" value="NC_019791.1"/>
</dbReference>
<dbReference type="KEGG" id="clg:Calag_1571"/>
<dbReference type="Proteomes" id="UP000010469">
    <property type="component" value="Chromosome"/>
</dbReference>
<evidence type="ECO:0000313" key="5">
    <source>
        <dbReference type="EMBL" id="AFZ71269.1"/>
    </source>
</evidence>
<dbReference type="HOGENOM" id="CLU_1173330_0_0_2"/>
<dbReference type="PANTHER" id="PTHR35005">
    <property type="entry name" value="3-DEHYDRO-SCYLLO-INOSOSE HYDROLASE"/>
    <property type="match status" value="1"/>
</dbReference>
<dbReference type="Gene3D" id="3.40.50.10310">
    <property type="entry name" value="Creatininase"/>
    <property type="match status" value="1"/>
</dbReference>
<dbReference type="STRING" id="1056495.Calag_1571"/>
<dbReference type="GO" id="GO:0046872">
    <property type="term" value="F:metal ion binding"/>
    <property type="evidence" value="ECO:0007669"/>
    <property type="project" value="UniProtKB-KW"/>
</dbReference>
<dbReference type="GeneID" id="14212833"/>
<dbReference type="Pfam" id="PF02633">
    <property type="entry name" value="Creatininase"/>
    <property type="match status" value="1"/>
</dbReference>
<comment type="cofactor">
    <cofactor evidence="1">
        <name>Zn(2+)</name>
        <dbReference type="ChEBI" id="CHEBI:29105"/>
    </cofactor>
</comment>
<evidence type="ECO:0000256" key="1">
    <source>
        <dbReference type="ARBA" id="ARBA00001947"/>
    </source>
</evidence>
<keyword evidence="6" id="KW-1185">Reference proteome</keyword>
<dbReference type="PANTHER" id="PTHR35005:SF1">
    <property type="entry name" value="2-AMINO-5-FORMYLAMINO-6-RIBOSYLAMINOPYRIMIDIN-4(3H)-ONE 5'-MONOPHOSPHATE DEFORMYLASE"/>
    <property type="match status" value="1"/>
</dbReference>
<keyword evidence="2" id="KW-0479">Metal-binding</keyword>
<name>L0ACW3_CALLD</name>
<evidence type="ECO:0000256" key="3">
    <source>
        <dbReference type="ARBA" id="ARBA00022801"/>
    </source>
</evidence>
<proteinExistence type="predicted"/>